<keyword evidence="4 14" id="KW-0808">Transferase</keyword>
<evidence type="ECO:0000256" key="12">
    <source>
        <dbReference type="ARBA" id="ARBA00050361"/>
    </source>
</evidence>
<dbReference type="EC" id="2.7.1.-" evidence="14"/>
<keyword evidence="8 14" id="KW-0324">Glycolysis</keyword>
<dbReference type="GO" id="GO:0005829">
    <property type="term" value="C:cytosol"/>
    <property type="evidence" value="ECO:0007669"/>
    <property type="project" value="TreeGrafter"/>
</dbReference>
<dbReference type="PANTHER" id="PTHR19443:SF16">
    <property type="entry name" value="HEXOKINASE TYPE 1-RELATED"/>
    <property type="match status" value="1"/>
</dbReference>
<evidence type="ECO:0000256" key="4">
    <source>
        <dbReference type="ARBA" id="ARBA00022679"/>
    </source>
</evidence>
<feature type="domain" description="Hexokinase C-terminal" evidence="16">
    <location>
        <begin position="162"/>
        <end position="402"/>
    </location>
</feature>
<dbReference type="FunFam" id="3.40.367.20:FF:000005">
    <property type="entry name" value="Phosphotransferase"/>
    <property type="match status" value="1"/>
</dbReference>
<evidence type="ECO:0000313" key="17">
    <source>
        <dbReference type="EMBL" id="VDD88644.1"/>
    </source>
</evidence>
<evidence type="ECO:0000313" key="19">
    <source>
        <dbReference type="WBParaSite" id="EVEC_0000407801-mRNA-1"/>
    </source>
</evidence>
<dbReference type="Pfam" id="PF03727">
    <property type="entry name" value="Hexokinase_2"/>
    <property type="match status" value="1"/>
</dbReference>
<reference evidence="17 18" key="2">
    <citation type="submission" date="2018-10" db="EMBL/GenBank/DDBJ databases">
        <authorList>
            <consortium name="Pathogen Informatics"/>
        </authorList>
    </citation>
    <scope>NUCLEOTIDE SEQUENCE [LARGE SCALE GENOMIC DNA]</scope>
</reference>
<evidence type="ECO:0000256" key="5">
    <source>
        <dbReference type="ARBA" id="ARBA00022741"/>
    </source>
</evidence>
<dbReference type="Gene3D" id="3.40.367.20">
    <property type="match status" value="1"/>
</dbReference>
<dbReference type="InterPro" id="IPR019807">
    <property type="entry name" value="Hexokinase_BS"/>
</dbReference>
<dbReference type="CDD" id="cd24019">
    <property type="entry name" value="ASKHA_NBD_HK_meta"/>
    <property type="match status" value="1"/>
</dbReference>
<comment type="catalytic activity">
    <reaction evidence="11">
        <text>D-glucose + ATP = D-glucose 6-phosphate + ADP + H(+)</text>
        <dbReference type="Rhea" id="RHEA:17825"/>
        <dbReference type="ChEBI" id="CHEBI:4167"/>
        <dbReference type="ChEBI" id="CHEBI:15378"/>
        <dbReference type="ChEBI" id="CHEBI:30616"/>
        <dbReference type="ChEBI" id="CHEBI:61548"/>
        <dbReference type="ChEBI" id="CHEBI:456216"/>
        <dbReference type="EC" id="2.7.1.1"/>
    </reaction>
    <physiologicalReaction direction="left-to-right" evidence="11">
        <dbReference type="Rhea" id="RHEA:17826"/>
    </physiologicalReaction>
</comment>
<comment type="catalytic activity">
    <reaction evidence="10">
        <text>D-fructose + ATP = D-fructose 6-phosphate + ADP + H(+)</text>
        <dbReference type="Rhea" id="RHEA:16125"/>
        <dbReference type="ChEBI" id="CHEBI:15378"/>
        <dbReference type="ChEBI" id="CHEBI:30616"/>
        <dbReference type="ChEBI" id="CHEBI:37721"/>
        <dbReference type="ChEBI" id="CHEBI:61527"/>
        <dbReference type="ChEBI" id="CHEBI:456216"/>
        <dbReference type="EC" id="2.7.1.1"/>
    </reaction>
    <physiologicalReaction direction="left-to-right" evidence="10">
        <dbReference type="Rhea" id="RHEA:16126"/>
    </physiologicalReaction>
</comment>
<comment type="similarity">
    <text evidence="3 14">Belongs to the hexokinase family.</text>
</comment>
<dbReference type="Pfam" id="PF00349">
    <property type="entry name" value="Hexokinase_1"/>
    <property type="match status" value="1"/>
</dbReference>
<dbReference type="GO" id="GO:0005739">
    <property type="term" value="C:mitochondrion"/>
    <property type="evidence" value="ECO:0007669"/>
    <property type="project" value="TreeGrafter"/>
</dbReference>
<dbReference type="SUPFAM" id="SSF53067">
    <property type="entry name" value="Actin-like ATPase domain"/>
    <property type="match status" value="2"/>
</dbReference>
<dbReference type="InterPro" id="IPR001312">
    <property type="entry name" value="Hexokinase"/>
</dbReference>
<dbReference type="Gene3D" id="3.30.420.40">
    <property type="match status" value="1"/>
</dbReference>
<dbReference type="GO" id="GO:0005524">
    <property type="term" value="F:ATP binding"/>
    <property type="evidence" value="ECO:0007669"/>
    <property type="project" value="UniProtKB-UniRule"/>
</dbReference>
<evidence type="ECO:0000259" key="16">
    <source>
        <dbReference type="Pfam" id="PF03727"/>
    </source>
</evidence>
<dbReference type="UniPathway" id="UPA00242"/>
<dbReference type="STRING" id="51028.A0A0N4V264"/>
<keyword evidence="7 14" id="KW-0067">ATP-binding</keyword>
<evidence type="ECO:0000256" key="9">
    <source>
        <dbReference type="ARBA" id="ARBA00044613"/>
    </source>
</evidence>
<protein>
    <recommendedName>
        <fullName evidence="14">Phosphotransferase</fullName>
        <ecNumber evidence="14">2.7.1.-</ecNumber>
    </recommendedName>
</protein>
<dbReference type="WBParaSite" id="EVEC_0000407801-mRNA-1">
    <property type="protein sequence ID" value="EVEC_0000407801-mRNA-1"/>
    <property type="gene ID" value="EVEC_0000407801"/>
</dbReference>
<dbReference type="PRINTS" id="PR00475">
    <property type="entry name" value="HEXOKINASE"/>
</dbReference>
<gene>
    <name evidence="17" type="ORF">EVEC_LOCUS3786</name>
</gene>
<evidence type="ECO:0000256" key="2">
    <source>
        <dbReference type="ARBA" id="ARBA00005028"/>
    </source>
</evidence>
<evidence type="ECO:0000256" key="1">
    <source>
        <dbReference type="ARBA" id="ARBA00004888"/>
    </source>
</evidence>
<comment type="pathway">
    <text evidence="2">Carbohydrate metabolism; hexose metabolism.</text>
</comment>
<dbReference type="AlphaFoldDB" id="A0A0N4V264"/>
<dbReference type="GO" id="GO:0008865">
    <property type="term" value="F:fructokinase activity"/>
    <property type="evidence" value="ECO:0007669"/>
    <property type="project" value="TreeGrafter"/>
</dbReference>
<dbReference type="GO" id="GO:0004340">
    <property type="term" value="F:glucokinase activity"/>
    <property type="evidence" value="ECO:0007669"/>
    <property type="project" value="TreeGrafter"/>
</dbReference>
<reference evidence="19" key="1">
    <citation type="submission" date="2017-02" db="UniProtKB">
        <authorList>
            <consortium name="WormBaseParasite"/>
        </authorList>
    </citation>
    <scope>IDENTIFICATION</scope>
</reference>
<dbReference type="InterPro" id="IPR022672">
    <property type="entry name" value="Hexokinase_N"/>
</dbReference>
<evidence type="ECO:0000256" key="10">
    <source>
        <dbReference type="ARBA" id="ARBA00047905"/>
    </source>
</evidence>
<comment type="catalytic activity">
    <reaction evidence="12">
        <text>D-mannose + ATP = D-mannose 6-phosphate + ADP + H(+)</text>
        <dbReference type="Rhea" id="RHEA:11028"/>
        <dbReference type="ChEBI" id="CHEBI:4208"/>
        <dbReference type="ChEBI" id="CHEBI:15378"/>
        <dbReference type="ChEBI" id="CHEBI:30616"/>
        <dbReference type="ChEBI" id="CHEBI:58735"/>
        <dbReference type="ChEBI" id="CHEBI:456216"/>
        <dbReference type="EC" id="2.7.1.1"/>
    </reaction>
    <physiologicalReaction direction="left-to-right" evidence="12">
        <dbReference type="Rhea" id="RHEA:11029"/>
    </physiologicalReaction>
</comment>
<evidence type="ECO:0000256" key="13">
    <source>
        <dbReference type="ARBA" id="ARBA00059457"/>
    </source>
</evidence>
<dbReference type="GO" id="GO:0005536">
    <property type="term" value="F:D-glucose binding"/>
    <property type="evidence" value="ECO:0007669"/>
    <property type="project" value="InterPro"/>
</dbReference>
<evidence type="ECO:0000256" key="14">
    <source>
        <dbReference type="RuleBase" id="RU362007"/>
    </source>
</evidence>
<evidence type="ECO:0000256" key="6">
    <source>
        <dbReference type="ARBA" id="ARBA00022777"/>
    </source>
</evidence>
<evidence type="ECO:0000313" key="18">
    <source>
        <dbReference type="Proteomes" id="UP000274131"/>
    </source>
</evidence>
<evidence type="ECO:0000256" key="8">
    <source>
        <dbReference type="ARBA" id="ARBA00023152"/>
    </source>
</evidence>
<evidence type="ECO:0000256" key="3">
    <source>
        <dbReference type="ARBA" id="ARBA00009225"/>
    </source>
</evidence>
<evidence type="ECO:0000256" key="11">
    <source>
        <dbReference type="ARBA" id="ARBA00048160"/>
    </source>
</evidence>
<dbReference type="FunFam" id="3.30.420.40:FF:000095">
    <property type="entry name" value="Phosphotransferase"/>
    <property type="match status" value="1"/>
</dbReference>
<dbReference type="InterPro" id="IPR022673">
    <property type="entry name" value="Hexokinase_C"/>
</dbReference>
<comment type="catalytic activity">
    <reaction evidence="9">
        <text>a D-hexose + ATP = a D-hexose 6-phosphate + ADP + H(+)</text>
        <dbReference type="Rhea" id="RHEA:22740"/>
        <dbReference type="ChEBI" id="CHEBI:4194"/>
        <dbReference type="ChEBI" id="CHEBI:15378"/>
        <dbReference type="ChEBI" id="CHEBI:30616"/>
        <dbReference type="ChEBI" id="CHEBI:229467"/>
        <dbReference type="ChEBI" id="CHEBI:456216"/>
        <dbReference type="EC" id="2.7.1.1"/>
    </reaction>
    <physiologicalReaction direction="left-to-right" evidence="9">
        <dbReference type="Rhea" id="RHEA:22741"/>
    </physiologicalReaction>
</comment>
<dbReference type="GO" id="GO:0006096">
    <property type="term" value="P:glycolytic process"/>
    <property type="evidence" value="ECO:0007669"/>
    <property type="project" value="UniProtKB-UniPathway"/>
</dbReference>
<dbReference type="EMBL" id="UXUI01007683">
    <property type="protein sequence ID" value="VDD88644.1"/>
    <property type="molecule type" value="Genomic_DNA"/>
</dbReference>
<sequence>MLPSYVRAVPNGTETGNFLALDLGGTNFRVLLIKLRGHEADMTSQIYRVPEAVMKGSGTALFDHIADCMAKFITDNNIEAAAGLPLGFTFSFPCRQEGLTRAKLINWTKGFCASGVKNKDVVQMLREACERRKDIDIDVVAVLNDTVGTLMACAFKENSCEVGVIVGTGTNACYMEKIANCEKLEDEHLESDGFPNEMIINTEWGAFGDDGKLNFVRTEFDRDVDKRSINPGMQLFEKMISGMYMGEIVRTVLHKLAKQKLIFGGNTDAISQDHCFPTKYVSEIESEMEDPEGRSFTKTAQILEDVGIEDVTVEDCANVAYVCKLISTRAAHLCAAGIATLLNKMEKKFVTVGVDGSVYRFHPTFPKVLNDKISELLKPNLKFQLMLSEDGSGRGAALVAAVATRINREKLNKKK</sequence>
<organism evidence="19">
    <name type="scientific">Enterobius vermicularis</name>
    <name type="common">Human pinworm</name>
    <dbReference type="NCBI Taxonomy" id="51028"/>
    <lineage>
        <taxon>Eukaryota</taxon>
        <taxon>Metazoa</taxon>
        <taxon>Ecdysozoa</taxon>
        <taxon>Nematoda</taxon>
        <taxon>Chromadorea</taxon>
        <taxon>Rhabditida</taxon>
        <taxon>Spirurina</taxon>
        <taxon>Oxyuridomorpha</taxon>
        <taxon>Oxyuroidea</taxon>
        <taxon>Oxyuridae</taxon>
        <taxon>Enterobius</taxon>
    </lineage>
</organism>
<comment type="function">
    <text evidence="13">Catalyzes the phosphorylation of various hexoses to hexose 6-phosphate.</text>
</comment>
<feature type="domain" description="Hexokinase N-terminal" evidence="15">
    <location>
        <begin position="1"/>
        <end position="155"/>
    </location>
</feature>
<dbReference type="GO" id="GO:0006006">
    <property type="term" value="P:glucose metabolic process"/>
    <property type="evidence" value="ECO:0007669"/>
    <property type="project" value="TreeGrafter"/>
</dbReference>
<comment type="pathway">
    <text evidence="1">Carbohydrate degradation; glycolysis; D-glyceraldehyde 3-phosphate and glycerone phosphate from D-glucose: step 1/4.</text>
</comment>
<keyword evidence="18" id="KW-1185">Reference proteome</keyword>
<proteinExistence type="inferred from homology"/>
<dbReference type="OrthoDB" id="419537at2759"/>
<keyword evidence="6 14" id="KW-0418">Kinase</keyword>
<keyword evidence="5 14" id="KW-0547">Nucleotide-binding</keyword>
<dbReference type="InterPro" id="IPR043129">
    <property type="entry name" value="ATPase_NBD"/>
</dbReference>
<evidence type="ECO:0000259" key="15">
    <source>
        <dbReference type="Pfam" id="PF00349"/>
    </source>
</evidence>
<dbReference type="PANTHER" id="PTHR19443">
    <property type="entry name" value="HEXOKINASE"/>
    <property type="match status" value="1"/>
</dbReference>
<dbReference type="Proteomes" id="UP000274131">
    <property type="component" value="Unassembled WGS sequence"/>
</dbReference>
<dbReference type="GO" id="GO:0001678">
    <property type="term" value="P:intracellular glucose homeostasis"/>
    <property type="evidence" value="ECO:0007669"/>
    <property type="project" value="InterPro"/>
</dbReference>
<dbReference type="PROSITE" id="PS00378">
    <property type="entry name" value="HEXOKINASE_1"/>
    <property type="match status" value="1"/>
</dbReference>
<name>A0A0N4V264_ENTVE</name>
<evidence type="ECO:0000256" key="7">
    <source>
        <dbReference type="ARBA" id="ARBA00022840"/>
    </source>
</evidence>
<accession>A0A0N4V264</accession>
<dbReference type="PROSITE" id="PS51748">
    <property type="entry name" value="HEXOKINASE_2"/>
    <property type="match status" value="1"/>
</dbReference>
<dbReference type="UniPathway" id="UPA00109">
    <property type="reaction ID" value="UER00180"/>
</dbReference>